<dbReference type="PANTHER" id="PTHR42929:SF1">
    <property type="entry name" value="INNER MEMBRANE ABC TRANSPORTER PERMEASE PROTEIN YDCU-RELATED"/>
    <property type="match status" value="1"/>
</dbReference>
<dbReference type="GO" id="GO:0055085">
    <property type="term" value="P:transmembrane transport"/>
    <property type="evidence" value="ECO:0007669"/>
    <property type="project" value="InterPro"/>
</dbReference>
<dbReference type="STRING" id="89093.SAMN04488558_101198"/>
<evidence type="ECO:0000259" key="9">
    <source>
        <dbReference type="PROSITE" id="PS50928"/>
    </source>
</evidence>
<evidence type="ECO:0000256" key="1">
    <source>
        <dbReference type="ARBA" id="ARBA00004651"/>
    </source>
</evidence>
<dbReference type="SUPFAM" id="SSF161098">
    <property type="entry name" value="MetI-like"/>
    <property type="match status" value="1"/>
</dbReference>
<dbReference type="Pfam" id="PF00528">
    <property type="entry name" value="BPD_transp_1"/>
    <property type="match status" value="1"/>
</dbReference>
<sequence>MENKWTPYLMVLPAFLVIAIFVAYPVFNALVLSFTHPETGQFTWDNYSYFFTDDIQRANILYTLKIVFETVIFTGMIGFFLALYLRFSNSWIAKVIGKLTLIPRFIPGLVAVQSVLVLIMDGGVVSRIASLFGLNFNLGWMYSEKAILFMNLWFNIPFSTLIILASLSNVKDSYIEAARDIGSSHFDILKKIILPLSYKDILVAMTFVFMSNIGSFTTPYLLGGTHPRMLGIALYDQFNAYMSYERAAALSAIMFVFSLGAAIVYVTSNLKESRWQKG</sequence>
<evidence type="ECO:0000256" key="3">
    <source>
        <dbReference type="ARBA" id="ARBA00022448"/>
    </source>
</evidence>
<evidence type="ECO:0000256" key="7">
    <source>
        <dbReference type="ARBA" id="ARBA00023136"/>
    </source>
</evidence>
<dbReference type="CDD" id="cd06261">
    <property type="entry name" value="TM_PBP2"/>
    <property type="match status" value="1"/>
</dbReference>
<accession>A0A1H8ZAL6</accession>
<keyword evidence="11" id="KW-1185">Reference proteome</keyword>
<evidence type="ECO:0000313" key="11">
    <source>
        <dbReference type="Proteomes" id="UP000198833"/>
    </source>
</evidence>
<dbReference type="InterPro" id="IPR035906">
    <property type="entry name" value="MetI-like_sf"/>
</dbReference>
<feature type="transmembrane region" description="Helical" evidence="8">
    <location>
        <begin position="247"/>
        <end position="267"/>
    </location>
</feature>
<evidence type="ECO:0000256" key="6">
    <source>
        <dbReference type="ARBA" id="ARBA00022989"/>
    </source>
</evidence>
<protein>
    <submittedName>
        <fullName evidence="10">ABC-type spermidine/putrescine transport system, permease component I</fullName>
    </submittedName>
</protein>
<dbReference type="Proteomes" id="UP000198833">
    <property type="component" value="Unassembled WGS sequence"/>
</dbReference>
<dbReference type="GO" id="GO:0005886">
    <property type="term" value="C:plasma membrane"/>
    <property type="evidence" value="ECO:0007669"/>
    <property type="project" value="UniProtKB-SubCell"/>
</dbReference>
<dbReference type="EMBL" id="FOEN01000001">
    <property type="protein sequence ID" value="SEP61403.1"/>
    <property type="molecule type" value="Genomic_DNA"/>
</dbReference>
<feature type="transmembrane region" description="Helical" evidence="8">
    <location>
        <begin position="66"/>
        <end position="85"/>
    </location>
</feature>
<evidence type="ECO:0000256" key="4">
    <source>
        <dbReference type="ARBA" id="ARBA00022475"/>
    </source>
</evidence>
<feature type="transmembrane region" description="Helical" evidence="8">
    <location>
        <begin position="201"/>
        <end position="222"/>
    </location>
</feature>
<evidence type="ECO:0000313" key="10">
    <source>
        <dbReference type="EMBL" id="SEP61403.1"/>
    </source>
</evidence>
<keyword evidence="7 8" id="KW-0472">Membrane</keyword>
<keyword evidence="5 8" id="KW-0812">Transmembrane</keyword>
<gene>
    <name evidence="10" type="ORF">SAMN04488558_101198</name>
</gene>
<feature type="domain" description="ABC transmembrane type-1" evidence="9">
    <location>
        <begin position="60"/>
        <end position="265"/>
    </location>
</feature>
<feature type="transmembrane region" description="Helical" evidence="8">
    <location>
        <begin position="146"/>
        <end position="167"/>
    </location>
</feature>
<proteinExistence type="inferred from homology"/>
<reference evidence="10 11" key="1">
    <citation type="submission" date="2016-10" db="EMBL/GenBank/DDBJ databases">
        <authorList>
            <person name="de Groot N.N."/>
        </authorList>
    </citation>
    <scope>NUCLEOTIDE SEQUENCE [LARGE SCALE GENOMIC DNA]</scope>
    <source>
        <strain evidence="10 11">DSM 15695</strain>
    </source>
</reference>
<dbReference type="RefSeq" id="WP_092569862.1">
    <property type="nucleotide sequence ID" value="NZ_FOEN01000001.1"/>
</dbReference>
<dbReference type="PANTHER" id="PTHR42929">
    <property type="entry name" value="INNER MEMBRANE ABC TRANSPORTER PERMEASE PROTEIN YDCU-RELATED-RELATED"/>
    <property type="match status" value="1"/>
</dbReference>
<evidence type="ECO:0000256" key="8">
    <source>
        <dbReference type="RuleBase" id="RU363032"/>
    </source>
</evidence>
<dbReference type="PROSITE" id="PS50928">
    <property type="entry name" value="ABC_TM1"/>
    <property type="match status" value="1"/>
</dbReference>
<evidence type="ECO:0000256" key="5">
    <source>
        <dbReference type="ARBA" id="ARBA00022692"/>
    </source>
</evidence>
<name>A0A1H8ZAL6_9LACT</name>
<dbReference type="Gene3D" id="1.10.3720.10">
    <property type="entry name" value="MetI-like"/>
    <property type="match status" value="1"/>
</dbReference>
<dbReference type="InterPro" id="IPR000515">
    <property type="entry name" value="MetI-like"/>
</dbReference>
<keyword evidence="6 8" id="KW-1133">Transmembrane helix</keyword>
<dbReference type="AlphaFoldDB" id="A0A1H8ZAL6"/>
<comment type="similarity">
    <text evidence="2">Belongs to the binding-protein-dependent transport system permease family. CysTW subfamily.</text>
</comment>
<feature type="transmembrane region" description="Helical" evidence="8">
    <location>
        <begin position="7"/>
        <end position="27"/>
    </location>
</feature>
<keyword evidence="3 8" id="KW-0813">Transport</keyword>
<keyword evidence="4" id="KW-1003">Cell membrane</keyword>
<evidence type="ECO:0000256" key="2">
    <source>
        <dbReference type="ARBA" id="ARBA00007069"/>
    </source>
</evidence>
<dbReference type="OrthoDB" id="2162374at2"/>
<organism evidence="10 11">
    <name type="scientific">Ignavigranum ruoffiae</name>
    <dbReference type="NCBI Taxonomy" id="89093"/>
    <lineage>
        <taxon>Bacteria</taxon>
        <taxon>Bacillati</taxon>
        <taxon>Bacillota</taxon>
        <taxon>Bacilli</taxon>
        <taxon>Lactobacillales</taxon>
        <taxon>Aerococcaceae</taxon>
        <taxon>Ignavigranum</taxon>
    </lineage>
</organism>
<comment type="subcellular location">
    <subcellularLocation>
        <location evidence="1 8">Cell membrane</location>
        <topology evidence="1 8">Multi-pass membrane protein</topology>
    </subcellularLocation>
</comment>
<feature type="transmembrane region" description="Helical" evidence="8">
    <location>
        <begin position="105"/>
        <end position="126"/>
    </location>
</feature>